<dbReference type="EMBL" id="CADCTB010000076">
    <property type="protein sequence ID" value="CAA9230251.1"/>
    <property type="molecule type" value="Genomic_DNA"/>
</dbReference>
<evidence type="ECO:0000313" key="6">
    <source>
        <dbReference type="EMBL" id="CAA9230251.1"/>
    </source>
</evidence>
<keyword evidence="2" id="KW-0328">Glycosyltransferase</keyword>
<dbReference type="Gene3D" id="3.40.50.2000">
    <property type="entry name" value="Glycogen Phosphorylase B"/>
    <property type="match status" value="2"/>
</dbReference>
<dbReference type="PANTHER" id="PTHR48050">
    <property type="entry name" value="STEROL 3-BETA-GLUCOSYLTRANSFERASE"/>
    <property type="match status" value="1"/>
</dbReference>
<dbReference type="InterPro" id="IPR048284">
    <property type="entry name" value="EryCIII-like_N"/>
</dbReference>
<dbReference type="Pfam" id="PF06722">
    <property type="entry name" value="EryCIII-like_C"/>
    <property type="match status" value="1"/>
</dbReference>
<organism evidence="6">
    <name type="scientific">uncultured Acidimicrobiales bacterium</name>
    <dbReference type="NCBI Taxonomy" id="310071"/>
    <lineage>
        <taxon>Bacteria</taxon>
        <taxon>Bacillati</taxon>
        <taxon>Actinomycetota</taxon>
        <taxon>Acidimicrobiia</taxon>
        <taxon>Acidimicrobiales</taxon>
        <taxon>environmental samples</taxon>
    </lineage>
</organism>
<evidence type="ECO:0000259" key="4">
    <source>
        <dbReference type="Pfam" id="PF06722"/>
    </source>
</evidence>
<evidence type="ECO:0000256" key="1">
    <source>
        <dbReference type="ARBA" id="ARBA00006962"/>
    </source>
</evidence>
<evidence type="ECO:0000259" key="5">
    <source>
        <dbReference type="Pfam" id="PF21036"/>
    </source>
</evidence>
<proteinExistence type="inferred from homology"/>
<dbReference type="GO" id="GO:0008194">
    <property type="term" value="F:UDP-glycosyltransferase activity"/>
    <property type="evidence" value="ECO:0007669"/>
    <property type="project" value="InterPro"/>
</dbReference>
<dbReference type="CDD" id="cd03784">
    <property type="entry name" value="GT1_Gtf-like"/>
    <property type="match status" value="1"/>
</dbReference>
<dbReference type="SUPFAM" id="SSF53756">
    <property type="entry name" value="UDP-Glycosyltransferase/glycogen phosphorylase"/>
    <property type="match status" value="1"/>
</dbReference>
<feature type="domain" description="Erythromycin biosynthesis protein CIII-like N-terminal" evidence="5">
    <location>
        <begin position="8"/>
        <end position="214"/>
    </location>
</feature>
<comment type="similarity">
    <text evidence="1">Belongs to the glycosyltransferase 28 family.</text>
</comment>
<name>A0A6J4HQQ3_9ACTN</name>
<evidence type="ECO:0008006" key="7">
    <source>
        <dbReference type="Google" id="ProtNLM"/>
    </source>
</evidence>
<dbReference type="InterPro" id="IPR050426">
    <property type="entry name" value="Glycosyltransferase_28"/>
</dbReference>
<protein>
    <recommendedName>
        <fullName evidence="7">Glycosyltransferase</fullName>
    </recommendedName>
</protein>
<reference evidence="6" key="1">
    <citation type="submission" date="2020-02" db="EMBL/GenBank/DDBJ databases">
        <authorList>
            <person name="Meier V. D."/>
        </authorList>
    </citation>
    <scope>NUCLEOTIDE SEQUENCE</scope>
    <source>
        <strain evidence="6">AVDCRST_MAG10</strain>
    </source>
</reference>
<dbReference type="Pfam" id="PF21036">
    <property type="entry name" value="EryCIII-like_N"/>
    <property type="match status" value="1"/>
</dbReference>
<dbReference type="InterPro" id="IPR010610">
    <property type="entry name" value="EryCIII-like_C"/>
</dbReference>
<evidence type="ECO:0000256" key="3">
    <source>
        <dbReference type="ARBA" id="ARBA00022679"/>
    </source>
</evidence>
<dbReference type="AlphaFoldDB" id="A0A6J4HQQ3"/>
<dbReference type="PANTHER" id="PTHR48050:SF13">
    <property type="entry name" value="STEROL 3-BETA-GLUCOSYLTRANSFERASE UGT80A2"/>
    <property type="match status" value="1"/>
</dbReference>
<gene>
    <name evidence="6" type="ORF">AVDCRST_MAG10-1130</name>
</gene>
<evidence type="ECO:0000256" key="2">
    <source>
        <dbReference type="ARBA" id="ARBA00022676"/>
    </source>
</evidence>
<keyword evidence="3" id="KW-0808">Transferase</keyword>
<dbReference type="GO" id="GO:0017000">
    <property type="term" value="P:antibiotic biosynthetic process"/>
    <property type="evidence" value="ECO:0007669"/>
    <property type="project" value="UniProtKB-ARBA"/>
</dbReference>
<sequence length="383" mass="41171">MLALAQGLTRAGHEVAFATAADFCPHIERTGFEAFPAGLALAHQMEEARRRYPEQDGLVAMERFEQFVPRMLGGVAAPARAADLVPLVRSWKPELLVHDETEFAGPIAAAVAGIPWADQSVGILRPRAMARLAGETLAPLAERYGVDVGPFGGMYRYLYIDVAPPSLQSAEIAEIDVAHQVQNATMDPGAEGEALPDWVRQLPPDRPVVYVSLGTVFNAKARDVFAAVLEGLRSEPVTAILTIGTDNDPDDFGAQPDHVHIERFIPQSLLLPYCDAVVNQGGTAILPILAHGLPLLILPQGANQFHNAEACVAAGVGRRLLPGEVTPEAVRGGVGALLHDPGLRDAARRVQRELAEMPGPERGVELLERLAAERRPLVRSTIE</sequence>
<accession>A0A6J4HQQ3</accession>
<feature type="domain" description="Erythromycin biosynthesis protein CIII-like C-terminal" evidence="4">
    <location>
        <begin position="246"/>
        <end position="368"/>
    </location>
</feature>
<dbReference type="GO" id="GO:0016758">
    <property type="term" value="F:hexosyltransferase activity"/>
    <property type="evidence" value="ECO:0007669"/>
    <property type="project" value="UniProtKB-ARBA"/>
</dbReference>
<dbReference type="InterPro" id="IPR002213">
    <property type="entry name" value="UDP_glucos_trans"/>
</dbReference>